<sequence>MKDIAHHLRYIQRKIIRNNRQEELKATRLGPKPSLTLTENAKNSAKEQINSQTQP</sequence>
<feature type="region of interest" description="Disordered" evidence="1">
    <location>
        <begin position="22"/>
        <end position="55"/>
    </location>
</feature>
<dbReference type="Proteomes" id="UP000031465">
    <property type="component" value="Unassembled WGS sequence"/>
</dbReference>
<organism evidence="2 3">
    <name type="scientific">Candidatus Protochlamydia amoebophila</name>
    <dbReference type="NCBI Taxonomy" id="362787"/>
    <lineage>
        <taxon>Bacteria</taxon>
        <taxon>Pseudomonadati</taxon>
        <taxon>Chlamydiota</taxon>
        <taxon>Chlamydiia</taxon>
        <taxon>Parachlamydiales</taxon>
        <taxon>Parachlamydiaceae</taxon>
        <taxon>Candidatus Protochlamydia</taxon>
    </lineage>
</organism>
<gene>
    <name evidence="2" type="ORF">DB44_DZ00060</name>
</gene>
<proteinExistence type="predicted"/>
<evidence type="ECO:0000256" key="1">
    <source>
        <dbReference type="SAM" id="MobiDB-lite"/>
    </source>
</evidence>
<dbReference type="RefSeq" id="WP_155117177.1">
    <property type="nucleotide sequence ID" value="NZ_JSAN01000098.1"/>
</dbReference>
<evidence type="ECO:0000313" key="3">
    <source>
        <dbReference type="Proteomes" id="UP000031465"/>
    </source>
</evidence>
<dbReference type="AlphaFoldDB" id="A0A0C1H8T8"/>
<name>A0A0C1H8T8_9BACT</name>
<comment type="caution">
    <text evidence="2">The sequence shown here is derived from an EMBL/GenBank/DDBJ whole genome shotgun (WGS) entry which is preliminary data.</text>
</comment>
<feature type="compositionally biased region" description="Polar residues" evidence="1">
    <location>
        <begin position="35"/>
        <end position="55"/>
    </location>
</feature>
<reference evidence="2 3" key="1">
    <citation type="journal article" date="2014" name="Mol. Biol. Evol.">
        <title>Massive expansion of Ubiquitination-related gene families within the Chlamydiae.</title>
        <authorList>
            <person name="Domman D."/>
            <person name="Collingro A."/>
            <person name="Lagkouvardos I."/>
            <person name="Gehre L."/>
            <person name="Weinmaier T."/>
            <person name="Rattei T."/>
            <person name="Subtil A."/>
            <person name="Horn M."/>
        </authorList>
    </citation>
    <scope>NUCLEOTIDE SEQUENCE [LARGE SCALE GENOMIC DNA]</scope>
    <source>
        <strain evidence="2 3">EI2</strain>
    </source>
</reference>
<dbReference type="PATRIC" id="fig|362787.3.peg.1542"/>
<protein>
    <submittedName>
        <fullName evidence="2">Uncharacterized protein</fullName>
    </submittedName>
</protein>
<dbReference type="EMBL" id="JSAN01000098">
    <property type="protein sequence ID" value="KIC71293.1"/>
    <property type="molecule type" value="Genomic_DNA"/>
</dbReference>
<evidence type="ECO:0000313" key="2">
    <source>
        <dbReference type="EMBL" id="KIC71293.1"/>
    </source>
</evidence>
<accession>A0A0C1H8T8</accession>